<protein>
    <submittedName>
        <fullName evidence="1">Uncharacterized protein</fullName>
    </submittedName>
</protein>
<evidence type="ECO:0000313" key="1">
    <source>
        <dbReference type="EMBL" id="HCO26288.1"/>
    </source>
</evidence>
<evidence type="ECO:0000313" key="2">
    <source>
        <dbReference type="Proteomes" id="UP000263642"/>
    </source>
</evidence>
<reference evidence="1 2" key="1">
    <citation type="journal article" date="2018" name="Nat. Biotechnol.">
        <title>A standardized bacterial taxonomy based on genome phylogeny substantially revises the tree of life.</title>
        <authorList>
            <person name="Parks D.H."/>
            <person name="Chuvochina M."/>
            <person name="Waite D.W."/>
            <person name="Rinke C."/>
            <person name="Skarshewski A."/>
            <person name="Chaumeil P.A."/>
            <person name="Hugenholtz P."/>
        </authorList>
    </citation>
    <scope>NUCLEOTIDE SEQUENCE [LARGE SCALE GENOMIC DNA]</scope>
    <source>
        <strain evidence="1">UBA9375</strain>
    </source>
</reference>
<accession>A0A3D3RDV1</accession>
<sequence>MDGSSLNKSHYSSWVFEQGVMMKYYFLALGTLVVVCVGCAADGQQVIKKGQYHAPPAAMMQRPGPMVDGPGPGVLPMLAPPPMSAYAARTSQVRFVGPAGMKVGWQVAEGYAENQITAPGRYNFNQGATYRLKLSHIPGRSIPALYPSLQVYPSHPTTDAYLSHNSIPLEITPEDLDQVESNNFVTKVIYLPDEKFQELAIAGVETLVSTRLDPGVDPVAEADRRGTIMAVMRMGNMDLEMPSEDGGNETVSQVSYDGDAGAHMAPMPIPGETIGIASGVPVPTMMGGMGAPGQPAYNPIAGMGPTPAWGMPMTGTPIGLPGPPHIPLGGPASLKSHTIRNVSKTNLPKPVDHFLVDVKQDPAPSLPKPVKYVQYSESHPVHA</sequence>
<gene>
    <name evidence="1" type="ORF">DIT97_25940</name>
</gene>
<organism evidence="1 2">
    <name type="scientific">Gimesia maris</name>
    <dbReference type="NCBI Taxonomy" id="122"/>
    <lineage>
        <taxon>Bacteria</taxon>
        <taxon>Pseudomonadati</taxon>
        <taxon>Planctomycetota</taxon>
        <taxon>Planctomycetia</taxon>
        <taxon>Planctomycetales</taxon>
        <taxon>Planctomycetaceae</taxon>
        <taxon>Gimesia</taxon>
    </lineage>
</organism>
<dbReference type="EMBL" id="DQAY01000154">
    <property type="protein sequence ID" value="HCO26288.1"/>
    <property type="molecule type" value="Genomic_DNA"/>
</dbReference>
<dbReference type="AlphaFoldDB" id="A0A3D3RDV1"/>
<proteinExistence type="predicted"/>
<feature type="non-terminal residue" evidence="1">
    <location>
        <position position="383"/>
    </location>
</feature>
<comment type="caution">
    <text evidence="1">The sequence shown here is derived from an EMBL/GenBank/DDBJ whole genome shotgun (WGS) entry which is preliminary data.</text>
</comment>
<name>A0A3D3RDV1_9PLAN</name>
<dbReference type="Proteomes" id="UP000263642">
    <property type="component" value="Unassembled WGS sequence"/>
</dbReference>